<evidence type="ECO:0000256" key="2">
    <source>
        <dbReference type="ARBA" id="ARBA00038334"/>
    </source>
</evidence>
<proteinExistence type="inferred from homology"/>
<name>A0ABR4IB86_9EURO</name>
<dbReference type="SUPFAM" id="SSF53474">
    <property type="entry name" value="alpha/beta-Hydrolases"/>
    <property type="match status" value="1"/>
</dbReference>
<reference evidence="4 5" key="1">
    <citation type="submission" date="2024-07" db="EMBL/GenBank/DDBJ databases">
        <title>Section-level genome sequencing and comparative genomics of Aspergillus sections Usti and Cavernicolus.</title>
        <authorList>
            <consortium name="Lawrence Berkeley National Laboratory"/>
            <person name="Nybo J.L."/>
            <person name="Vesth T.C."/>
            <person name="Theobald S."/>
            <person name="Frisvad J.C."/>
            <person name="Larsen T.O."/>
            <person name="Kjaerboelling I."/>
            <person name="Rothschild-Mancinelli K."/>
            <person name="Lyhne E.K."/>
            <person name="Kogle M.E."/>
            <person name="Barry K."/>
            <person name="Clum A."/>
            <person name="Na H."/>
            <person name="Ledsgaard L."/>
            <person name="Lin J."/>
            <person name="Lipzen A."/>
            <person name="Kuo A."/>
            <person name="Riley R."/>
            <person name="Mondo S."/>
            <person name="LaButti K."/>
            <person name="Haridas S."/>
            <person name="Pangalinan J."/>
            <person name="Salamov A.A."/>
            <person name="Simmons B.A."/>
            <person name="Magnuson J.K."/>
            <person name="Chen J."/>
            <person name="Drula E."/>
            <person name="Henrissat B."/>
            <person name="Wiebenga A."/>
            <person name="Lubbers R.J."/>
            <person name="Gomes A.C."/>
            <person name="Makela M.R."/>
            <person name="Stajich J."/>
            <person name="Grigoriev I.V."/>
            <person name="Mortensen U.H."/>
            <person name="De vries R.P."/>
            <person name="Baker S.E."/>
            <person name="Andersen M.R."/>
        </authorList>
    </citation>
    <scope>NUCLEOTIDE SEQUENCE [LARGE SCALE GENOMIC DNA]</scope>
    <source>
        <strain evidence="4 5">CBS 600.67</strain>
    </source>
</reference>
<evidence type="ECO:0000313" key="4">
    <source>
        <dbReference type="EMBL" id="KAL2824217.1"/>
    </source>
</evidence>
<dbReference type="InterPro" id="IPR029058">
    <property type="entry name" value="AB_hydrolase_fold"/>
</dbReference>
<keyword evidence="5" id="KW-1185">Reference proteome</keyword>
<dbReference type="InterPro" id="IPR000073">
    <property type="entry name" value="AB_hydrolase_1"/>
</dbReference>
<sequence length="354" mass="39575">MSTITEHEVVYADEKKIHYLAAGPPNGPLILFIHGWPASAITWQTQLNAFAALGFRAIAPDMPGFGQSSARRVVTDYSQEALVGGMMALLSDTGRTAAIWVGHDWGAGVTSSVAAHHPEAIKALVNICVPYRSIELGWEGFLPFVNREIYPAHEYEFGQWDYMKKFEEDFESTIEWFEKDTAGFCKAAMQKASPPSPNRVEPMMSGIRKNGWMGGASKPPSVSLLGDPFLPPDVFATFVQDMERTGFWPGCAYYLNHQRNASYNGQRDGKLTKPVLFIHAAWDTVCETQTSRLCERMRAACRNLTEVRIEGGHFLQYERAGEVHAALIRFILTEIPGEWPGFWDSAYTNRKSLV</sequence>
<accession>A0ABR4IB86</accession>
<dbReference type="Gene3D" id="3.40.50.1820">
    <property type="entry name" value="alpha/beta hydrolase"/>
    <property type="match status" value="1"/>
</dbReference>
<dbReference type="PANTHER" id="PTHR43329">
    <property type="entry name" value="EPOXIDE HYDROLASE"/>
    <property type="match status" value="1"/>
</dbReference>
<evidence type="ECO:0000313" key="5">
    <source>
        <dbReference type="Proteomes" id="UP001610335"/>
    </source>
</evidence>
<evidence type="ECO:0000259" key="3">
    <source>
        <dbReference type="Pfam" id="PF00561"/>
    </source>
</evidence>
<feature type="domain" description="AB hydrolase-1" evidence="3">
    <location>
        <begin position="28"/>
        <end position="319"/>
    </location>
</feature>
<dbReference type="GO" id="GO:0016787">
    <property type="term" value="F:hydrolase activity"/>
    <property type="evidence" value="ECO:0007669"/>
    <property type="project" value="UniProtKB-KW"/>
</dbReference>
<keyword evidence="1 4" id="KW-0378">Hydrolase</keyword>
<protein>
    <submittedName>
        <fullName evidence="4">Alpha/Beta hydrolase protein</fullName>
    </submittedName>
</protein>
<dbReference type="PRINTS" id="PR00412">
    <property type="entry name" value="EPOXHYDRLASE"/>
</dbReference>
<dbReference type="Proteomes" id="UP001610335">
    <property type="component" value="Unassembled WGS sequence"/>
</dbReference>
<dbReference type="InterPro" id="IPR000639">
    <property type="entry name" value="Epox_hydrolase-like"/>
</dbReference>
<dbReference type="EMBL" id="JBFXLS010000045">
    <property type="protein sequence ID" value="KAL2824217.1"/>
    <property type="molecule type" value="Genomic_DNA"/>
</dbReference>
<evidence type="ECO:0000256" key="1">
    <source>
        <dbReference type="ARBA" id="ARBA00022801"/>
    </source>
</evidence>
<comment type="similarity">
    <text evidence="2">Belongs to the AB hydrolase superfamily. Epoxide hydrolase family.</text>
</comment>
<dbReference type="PRINTS" id="PR00111">
    <property type="entry name" value="ABHYDROLASE"/>
</dbReference>
<dbReference type="Pfam" id="PF00561">
    <property type="entry name" value="Abhydrolase_1"/>
    <property type="match status" value="1"/>
</dbReference>
<comment type="caution">
    <text evidence="4">The sequence shown here is derived from an EMBL/GenBank/DDBJ whole genome shotgun (WGS) entry which is preliminary data.</text>
</comment>
<organism evidence="4 5">
    <name type="scientific">Aspergillus cavernicola</name>
    <dbReference type="NCBI Taxonomy" id="176166"/>
    <lineage>
        <taxon>Eukaryota</taxon>
        <taxon>Fungi</taxon>
        <taxon>Dikarya</taxon>
        <taxon>Ascomycota</taxon>
        <taxon>Pezizomycotina</taxon>
        <taxon>Eurotiomycetes</taxon>
        <taxon>Eurotiomycetidae</taxon>
        <taxon>Eurotiales</taxon>
        <taxon>Aspergillaceae</taxon>
        <taxon>Aspergillus</taxon>
        <taxon>Aspergillus subgen. Nidulantes</taxon>
    </lineage>
</organism>
<gene>
    <name evidence="4" type="ORF">BDW59DRAFT_87143</name>
</gene>